<dbReference type="InterPro" id="IPR050013">
    <property type="entry name" value="OtnC"/>
</dbReference>
<keyword evidence="3" id="KW-0479">Metal-binding</keyword>
<dbReference type="SUPFAM" id="SSF53639">
    <property type="entry name" value="AraD/HMP-PK domain-like"/>
    <property type="match status" value="1"/>
</dbReference>
<dbReference type="RefSeq" id="WP_090130689.1">
    <property type="nucleotide sequence ID" value="NZ_FOLY01000001.1"/>
</dbReference>
<comment type="cofactor">
    <cofactor evidence="1">
        <name>Zn(2+)</name>
        <dbReference type="ChEBI" id="CHEBI:29105"/>
    </cofactor>
</comment>
<evidence type="ECO:0000256" key="8">
    <source>
        <dbReference type="ARBA" id="ARBA00044772"/>
    </source>
</evidence>
<dbReference type="PANTHER" id="PTHR22789">
    <property type="entry name" value="FUCULOSE PHOSPHATE ALDOLASE"/>
    <property type="match status" value="1"/>
</dbReference>
<dbReference type="STRING" id="402385.SAMN05421848_0652"/>
<dbReference type="OrthoDB" id="5500703at2"/>
<dbReference type="InterPro" id="IPR036409">
    <property type="entry name" value="Aldolase_II/adducin_N_sf"/>
</dbReference>
<sequence length="219" mass="24086">MSHINTHGEENRLREEISEIGRAFRQLGMAPGTSGNISAKCAGGWLMTPTNASLGALDPAEISMLDWNGNLLSGKPPTKESFLHRAFYESREEAGGVIHLHSTYASAISCLQGLDERSCIPPITPYFVMRVGRLPLLPYFQPGDPAMGEAVRRYAPDYSAVLLANHGPVVAGKSLEAARNAIEELEETARLFLLLKDQQINILNEQQIDGLRQQFGARW</sequence>
<evidence type="ECO:0000256" key="7">
    <source>
        <dbReference type="ARBA" id="ARBA00044745"/>
    </source>
</evidence>
<evidence type="ECO:0000313" key="14">
    <source>
        <dbReference type="Proteomes" id="UP000199046"/>
    </source>
</evidence>
<proteinExistence type="inferred from homology"/>
<dbReference type="Gene3D" id="3.40.225.10">
    <property type="entry name" value="Class II aldolase/adducin N-terminal domain"/>
    <property type="match status" value="1"/>
</dbReference>
<protein>
    <recommendedName>
        <fullName evidence="9">3-oxo-tetronate 4-phosphate decarboxylase</fullName>
        <ecNumber evidence="8">4.1.1.104</ecNumber>
    </recommendedName>
</protein>
<keyword evidence="6" id="KW-0119">Carbohydrate metabolism</keyword>
<name>A0A1I1GMU8_9GAMM</name>
<gene>
    <name evidence="13" type="ORF">SAMN05421848_0652</name>
</gene>
<keyword evidence="5" id="KW-0456">Lyase</keyword>
<dbReference type="EMBL" id="FOLY01000001">
    <property type="protein sequence ID" value="SFC12796.1"/>
    <property type="molecule type" value="Genomic_DNA"/>
</dbReference>
<evidence type="ECO:0000259" key="12">
    <source>
        <dbReference type="SMART" id="SM01007"/>
    </source>
</evidence>
<keyword evidence="14" id="KW-1185">Reference proteome</keyword>
<comment type="similarity">
    <text evidence="2">Belongs to the aldolase class II family. AraD/FucA subfamily.</text>
</comment>
<dbReference type="GO" id="GO:0005829">
    <property type="term" value="C:cytosol"/>
    <property type="evidence" value="ECO:0007669"/>
    <property type="project" value="TreeGrafter"/>
</dbReference>
<dbReference type="Proteomes" id="UP000199046">
    <property type="component" value="Unassembled WGS sequence"/>
</dbReference>
<comment type="catalytic activity">
    <reaction evidence="11">
        <text>3-dehydro-4-O-phospho-L-erythronate + H(+) = dihydroxyacetone phosphate + CO2</text>
        <dbReference type="Rhea" id="RHEA:52404"/>
        <dbReference type="ChEBI" id="CHEBI:15378"/>
        <dbReference type="ChEBI" id="CHEBI:16526"/>
        <dbReference type="ChEBI" id="CHEBI:57642"/>
        <dbReference type="ChEBI" id="CHEBI:136592"/>
        <dbReference type="EC" id="4.1.1.104"/>
    </reaction>
</comment>
<dbReference type="NCBIfam" id="NF043034">
    <property type="entry name" value="OxoTetrPhDc"/>
    <property type="match status" value="1"/>
</dbReference>
<dbReference type="AlphaFoldDB" id="A0A1I1GMU8"/>
<dbReference type="GO" id="GO:0046872">
    <property type="term" value="F:metal ion binding"/>
    <property type="evidence" value="ECO:0007669"/>
    <property type="project" value="UniProtKB-KW"/>
</dbReference>
<organism evidence="13 14">
    <name type="scientific">Kushneria avicenniae</name>
    <dbReference type="NCBI Taxonomy" id="402385"/>
    <lineage>
        <taxon>Bacteria</taxon>
        <taxon>Pseudomonadati</taxon>
        <taxon>Pseudomonadota</taxon>
        <taxon>Gammaproteobacteria</taxon>
        <taxon>Oceanospirillales</taxon>
        <taxon>Halomonadaceae</taxon>
        <taxon>Kushneria</taxon>
    </lineage>
</organism>
<feature type="domain" description="Class II aldolase/adducin N-terminal" evidence="12">
    <location>
        <begin position="15"/>
        <end position="193"/>
    </location>
</feature>
<comment type="catalytic activity">
    <reaction evidence="10">
        <text>3-dehydro-4-O-phospho-D-erythronate + H(+) = dihydroxyacetone phosphate + CO2</text>
        <dbReference type="Rhea" id="RHEA:52416"/>
        <dbReference type="ChEBI" id="CHEBI:15378"/>
        <dbReference type="ChEBI" id="CHEBI:16526"/>
        <dbReference type="ChEBI" id="CHEBI:57642"/>
        <dbReference type="ChEBI" id="CHEBI:136593"/>
        <dbReference type="EC" id="4.1.1.104"/>
    </reaction>
</comment>
<dbReference type="NCBIfam" id="NF006000">
    <property type="entry name" value="PRK08130.1"/>
    <property type="match status" value="1"/>
</dbReference>
<comment type="function">
    <text evidence="7">Catalyzes the decarboxylation of 3-oxo-tetronate 4-phosphate to dihydroxyacetone phosphate (DHAP) and CO(2).</text>
</comment>
<dbReference type="EC" id="4.1.1.104" evidence="8"/>
<evidence type="ECO:0000256" key="6">
    <source>
        <dbReference type="ARBA" id="ARBA00023277"/>
    </source>
</evidence>
<dbReference type="InterPro" id="IPR001303">
    <property type="entry name" value="Aldolase_II/adducin_N"/>
</dbReference>
<evidence type="ECO:0000256" key="4">
    <source>
        <dbReference type="ARBA" id="ARBA00022833"/>
    </source>
</evidence>
<evidence type="ECO:0000256" key="9">
    <source>
        <dbReference type="ARBA" id="ARBA00044803"/>
    </source>
</evidence>
<dbReference type="InterPro" id="IPR050197">
    <property type="entry name" value="Aldolase_class_II_sugar_metab"/>
</dbReference>
<evidence type="ECO:0000256" key="1">
    <source>
        <dbReference type="ARBA" id="ARBA00001947"/>
    </source>
</evidence>
<dbReference type="SMART" id="SM01007">
    <property type="entry name" value="Aldolase_II"/>
    <property type="match status" value="1"/>
</dbReference>
<accession>A0A1I1GMU8</accession>
<dbReference type="PANTHER" id="PTHR22789:SF0">
    <property type="entry name" value="3-OXO-TETRONATE 4-PHOSPHATE DECARBOXYLASE-RELATED"/>
    <property type="match status" value="1"/>
</dbReference>
<keyword evidence="4" id="KW-0862">Zinc</keyword>
<dbReference type="GO" id="GO:0016832">
    <property type="term" value="F:aldehyde-lyase activity"/>
    <property type="evidence" value="ECO:0007669"/>
    <property type="project" value="InterPro"/>
</dbReference>
<dbReference type="Pfam" id="PF00596">
    <property type="entry name" value="Aldolase_II"/>
    <property type="match status" value="1"/>
</dbReference>
<reference evidence="14" key="1">
    <citation type="submission" date="2016-10" db="EMBL/GenBank/DDBJ databases">
        <authorList>
            <person name="Varghese N."/>
            <person name="Submissions S."/>
        </authorList>
    </citation>
    <scope>NUCLEOTIDE SEQUENCE [LARGE SCALE GENOMIC DNA]</scope>
    <source>
        <strain evidence="14">DSM 23439</strain>
    </source>
</reference>
<evidence type="ECO:0000256" key="11">
    <source>
        <dbReference type="ARBA" id="ARBA00048603"/>
    </source>
</evidence>
<evidence type="ECO:0000256" key="5">
    <source>
        <dbReference type="ARBA" id="ARBA00023239"/>
    </source>
</evidence>
<dbReference type="GO" id="GO:0019323">
    <property type="term" value="P:pentose catabolic process"/>
    <property type="evidence" value="ECO:0007669"/>
    <property type="project" value="InterPro"/>
</dbReference>
<evidence type="ECO:0000256" key="3">
    <source>
        <dbReference type="ARBA" id="ARBA00022723"/>
    </source>
</evidence>
<evidence type="ECO:0000256" key="2">
    <source>
        <dbReference type="ARBA" id="ARBA00010037"/>
    </source>
</evidence>
<evidence type="ECO:0000256" key="10">
    <source>
        <dbReference type="ARBA" id="ARBA00047520"/>
    </source>
</evidence>
<evidence type="ECO:0000313" key="13">
    <source>
        <dbReference type="EMBL" id="SFC12796.1"/>
    </source>
</evidence>